<keyword evidence="2" id="KW-0479">Metal-binding</keyword>
<comment type="caution">
    <text evidence="7">The sequence shown here is derived from an EMBL/GenBank/DDBJ whole genome shotgun (WGS) entry which is preliminary data.</text>
</comment>
<reference evidence="7" key="2">
    <citation type="journal article" date="2023" name="IMA Fungus">
        <title>Comparative genomic study of the Penicillium genus elucidates a diverse pangenome and 15 lateral gene transfer events.</title>
        <authorList>
            <person name="Petersen C."/>
            <person name="Sorensen T."/>
            <person name="Nielsen M.R."/>
            <person name="Sondergaard T.E."/>
            <person name="Sorensen J.L."/>
            <person name="Fitzpatrick D.A."/>
            <person name="Frisvad J.C."/>
            <person name="Nielsen K.L."/>
        </authorList>
    </citation>
    <scope>NUCLEOTIDE SEQUENCE</scope>
    <source>
        <strain evidence="7">IBT 22155</strain>
    </source>
</reference>
<evidence type="ECO:0000256" key="3">
    <source>
        <dbReference type="ARBA" id="ARBA00023015"/>
    </source>
</evidence>
<comment type="subcellular location">
    <subcellularLocation>
        <location evidence="1">Nucleus</location>
    </subcellularLocation>
</comment>
<evidence type="ECO:0000256" key="4">
    <source>
        <dbReference type="ARBA" id="ARBA00023163"/>
    </source>
</evidence>
<dbReference type="PANTHER" id="PTHR47338">
    <property type="entry name" value="ZN(II)2CYS6 TRANSCRIPTION FACTOR (EUROFUNG)-RELATED"/>
    <property type="match status" value="1"/>
</dbReference>
<keyword evidence="8" id="KW-1185">Reference proteome</keyword>
<keyword evidence="3" id="KW-0805">Transcription regulation</keyword>
<accession>A0A9W9LBK9</accession>
<dbReference type="SMART" id="SM00906">
    <property type="entry name" value="Fungal_trans"/>
    <property type="match status" value="1"/>
</dbReference>
<protein>
    <recommendedName>
        <fullName evidence="6">Xylanolytic transcriptional activator regulatory domain-containing protein</fullName>
    </recommendedName>
</protein>
<dbReference type="InterPro" id="IPR050815">
    <property type="entry name" value="TF_fung"/>
</dbReference>
<evidence type="ECO:0000259" key="6">
    <source>
        <dbReference type="SMART" id="SM00906"/>
    </source>
</evidence>
<dbReference type="Proteomes" id="UP001149079">
    <property type="component" value="Unassembled WGS sequence"/>
</dbReference>
<evidence type="ECO:0000313" key="8">
    <source>
        <dbReference type="Proteomes" id="UP001149079"/>
    </source>
</evidence>
<organism evidence="7 8">
    <name type="scientific">Penicillium bovifimosum</name>
    <dbReference type="NCBI Taxonomy" id="126998"/>
    <lineage>
        <taxon>Eukaryota</taxon>
        <taxon>Fungi</taxon>
        <taxon>Dikarya</taxon>
        <taxon>Ascomycota</taxon>
        <taxon>Pezizomycotina</taxon>
        <taxon>Eurotiomycetes</taxon>
        <taxon>Eurotiomycetidae</taxon>
        <taxon>Eurotiales</taxon>
        <taxon>Aspergillaceae</taxon>
        <taxon>Penicillium</taxon>
    </lineage>
</organism>
<dbReference type="RefSeq" id="XP_056526372.1">
    <property type="nucleotide sequence ID" value="XM_056661206.1"/>
</dbReference>
<evidence type="ECO:0000256" key="2">
    <source>
        <dbReference type="ARBA" id="ARBA00022723"/>
    </source>
</evidence>
<dbReference type="CDD" id="cd12148">
    <property type="entry name" value="fungal_TF_MHR"/>
    <property type="match status" value="1"/>
</dbReference>
<dbReference type="GO" id="GO:0005634">
    <property type="term" value="C:nucleus"/>
    <property type="evidence" value="ECO:0007669"/>
    <property type="project" value="UniProtKB-SubCell"/>
</dbReference>
<sequence>MQLLITEPSNTGGYPDKVPLYVFIKAIIPAMELRNPITLQNIQARLLICLYEIGHMIQPSLFLSISTVARCAIAVGCNRSVKSTESPTKDWVSREEEKRVWWTIYILDSYVPILTGFCNFVTDDPALDDCLPIEDNLWVTDAFPVPEPLPLMTPANVRVGPLARTVQAAHLLRRTTVHVRRSTGNEIFNVNEAAQIYGVMTCLSDLITQQATDLYCMNFCGAISMCNSARILLHHYHQIDERNRHYESCNHYFGTIAESCSTVIHMAKRFNSIATIFDANALNPLLPFSIYQAGSALAISDEWNLEEDKQHSLKELKEMLCVFSQRWKIADYHLEKLASTNTNEKS</sequence>
<dbReference type="GO" id="GO:0008270">
    <property type="term" value="F:zinc ion binding"/>
    <property type="evidence" value="ECO:0007669"/>
    <property type="project" value="InterPro"/>
</dbReference>
<dbReference type="OrthoDB" id="270167at2759"/>
<dbReference type="GeneID" id="81400376"/>
<evidence type="ECO:0000256" key="1">
    <source>
        <dbReference type="ARBA" id="ARBA00004123"/>
    </source>
</evidence>
<dbReference type="PANTHER" id="PTHR47338:SF20">
    <property type="entry name" value="ZN(II)2CYS6 TRANSCRIPTION FACTOR (EUROFUNG)"/>
    <property type="match status" value="1"/>
</dbReference>
<feature type="domain" description="Xylanolytic transcriptional activator regulatory" evidence="6">
    <location>
        <begin position="61"/>
        <end position="138"/>
    </location>
</feature>
<dbReference type="Pfam" id="PF04082">
    <property type="entry name" value="Fungal_trans"/>
    <property type="match status" value="1"/>
</dbReference>
<gene>
    <name evidence="7" type="ORF">N7515_000462</name>
</gene>
<name>A0A9W9LBK9_9EURO</name>
<keyword evidence="4" id="KW-0804">Transcription</keyword>
<evidence type="ECO:0000256" key="5">
    <source>
        <dbReference type="ARBA" id="ARBA00023242"/>
    </source>
</evidence>
<proteinExistence type="predicted"/>
<dbReference type="GO" id="GO:0006351">
    <property type="term" value="P:DNA-templated transcription"/>
    <property type="evidence" value="ECO:0007669"/>
    <property type="project" value="InterPro"/>
</dbReference>
<dbReference type="AlphaFoldDB" id="A0A9W9LBK9"/>
<keyword evidence="5" id="KW-0539">Nucleus</keyword>
<evidence type="ECO:0000313" key="7">
    <source>
        <dbReference type="EMBL" id="KAJ5145898.1"/>
    </source>
</evidence>
<dbReference type="InterPro" id="IPR007219">
    <property type="entry name" value="XnlR_reg_dom"/>
</dbReference>
<dbReference type="EMBL" id="JAPQKL010000001">
    <property type="protein sequence ID" value="KAJ5145898.1"/>
    <property type="molecule type" value="Genomic_DNA"/>
</dbReference>
<reference evidence="7" key="1">
    <citation type="submission" date="2022-11" db="EMBL/GenBank/DDBJ databases">
        <authorList>
            <person name="Petersen C."/>
        </authorList>
    </citation>
    <scope>NUCLEOTIDE SEQUENCE</scope>
    <source>
        <strain evidence="7">IBT 22155</strain>
    </source>
</reference>
<dbReference type="GO" id="GO:0003677">
    <property type="term" value="F:DNA binding"/>
    <property type="evidence" value="ECO:0007669"/>
    <property type="project" value="InterPro"/>
</dbReference>
<dbReference type="GO" id="GO:0000981">
    <property type="term" value="F:DNA-binding transcription factor activity, RNA polymerase II-specific"/>
    <property type="evidence" value="ECO:0007669"/>
    <property type="project" value="InterPro"/>
</dbReference>